<dbReference type="Proteomes" id="UP001224682">
    <property type="component" value="Unassembled WGS sequence"/>
</dbReference>
<dbReference type="RefSeq" id="WP_307018338.1">
    <property type="nucleotide sequence ID" value="NZ_JAUSUI010000001.1"/>
</dbReference>
<keyword evidence="2" id="KW-1185">Reference proteome</keyword>
<dbReference type="EMBL" id="JAUSUI010000001">
    <property type="protein sequence ID" value="MDQ0301760.1"/>
    <property type="molecule type" value="Genomic_DNA"/>
</dbReference>
<dbReference type="PANTHER" id="PTHR14136:SF17">
    <property type="entry name" value="BTB_POZ DOMAIN-CONTAINING PROTEIN KCTD9"/>
    <property type="match status" value="1"/>
</dbReference>
<evidence type="ECO:0000313" key="1">
    <source>
        <dbReference type="EMBL" id="MDQ0301760.1"/>
    </source>
</evidence>
<dbReference type="Gene3D" id="2.160.20.80">
    <property type="entry name" value="E3 ubiquitin-protein ligase SopA"/>
    <property type="match status" value="3"/>
</dbReference>
<reference evidence="1 2" key="1">
    <citation type="submission" date="2023-07" db="EMBL/GenBank/DDBJ databases">
        <title>Genomic Encyclopedia of Type Strains, Phase IV (KMG-IV): sequencing the most valuable type-strain genomes for metagenomic binning, comparative biology and taxonomic classification.</title>
        <authorList>
            <person name="Goeker M."/>
        </authorList>
    </citation>
    <scope>NUCLEOTIDE SEQUENCE [LARGE SCALE GENOMIC DNA]</scope>
    <source>
        <strain evidence="1 2">DSM 2457</strain>
    </source>
</reference>
<name>A0ABU0B7G9_9HYPH</name>
<accession>A0ABU0B7G9</accession>
<sequence length="766" mass="78330">MAGVFAGKFTFASSGVAAAVYLAPQRVRISGSKTIELPCMGLASPGATALATLYQTGADGDVLIQLANGRWLSLDTTNELNWIVFVDARAQASPFRRTASGAGIESWSLFDGAAWRPVYYSTNLTAPLLTLNPSETSGHDFLAATITPSLAELRRVGARNANLGGVDFSGEDLSAIDFTGADLSRAVLDGAVARGADFSAARMAGLRLGSATADDAVFDGADMTGADLRAAAWGRPKSARNLVLAQAAAGGAVLGPSSCALDMRGANLTGADLTGATLDGIDLSGGTLADAFLSEASLQRTVLDQATLDRATMTRCRLNKASLRGTRAHGTNFTGADLSGADLAKAAFGTRSYLFALAASFADDLDHKAYPTPALIAAFQAAGVTLNGGAPVLVLAAGLKWRIDDEQNGPFLLTLLAGKIEVFRETALPPACLAGVLAFGARASGAGLSGADLSFARWYGDGATLDHADLENAALANGFFVGTDFTQAFLSGADFSNAVLCQVKMSGVLVAAGAGNGMTRFAGAAVLGVNFAQATLLSAQFYRALVATGKGVPILILPGDQKPKLAAGDLSGAAPLFAAAGYPFGAQARVSTVDVWQIDNAAVSDPTAPRLYRVEAAPTSFLVFDATSGVFLFQLSKTSAADLKKTAASAALVAAFRGNGYALANQAPIASGSYFSIVPAATAFAGPYGFSRIAVFDDDAGLNAYGTDLLLLRDWSILPQGAAFTGSVGFTDALGDAVIGPSGSRYALVRSGRMALFAFLAARRAG</sequence>
<comment type="caution">
    <text evidence="1">The sequence shown here is derived from an EMBL/GenBank/DDBJ whole genome shotgun (WGS) entry which is preliminary data.</text>
</comment>
<protein>
    <submittedName>
        <fullName evidence="1">Uncharacterized protein YjbI with pentapeptide repeats</fullName>
    </submittedName>
</protein>
<dbReference type="Pfam" id="PF00805">
    <property type="entry name" value="Pentapeptide"/>
    <property type="match status" value="4"/>
</dbReference>
<dbReference type="InterPro" id="IPR051082">
    <property type="entry name" value="Pentapeptide-BTB/POZ_domain"/>
</dbReference>
<organism evidence="1 2">
    <name type="scientific">Ancylobacter polymorphus</name>
    <dbReference type="NCBI Taxonomy" id="223390"/>
    <lineage>
        <taxon>Bacteria</taxon>
        <taxon>Pseudomonadati</taxon>
        <taxon>Pseudomonadota</taxon>
        <taxon>Alphaproteobacteria</taxon>
        <taxon>Hyphomicrobiales</taxon>
        <taxon>Xanthobacteraceae</taxon>
        <taxon>Ancylobacter</taxon>
    </lineage>
</organism>
<evidence type="ECO:0000313" key="2">
    <source>
        <dbReference type="Proteomes" id="UP001224682"/>
    </source>
</evidence>
<proteinExistence type="predicted"/>
<dbReference type="InterPro" id="IPR001646">
    <property type="entry name" value="5peptide_repeat"/>
</dbReference>
<dbReference type="PANTHER" id="PTHR14136">
    <property type="entry name" value="BTB_POZ DOMAIN-CONTAINING PROTEIN KCTD9"/>
    <property type="match status" value="1"/>
</dbReference>
<dbReference type="SUPFAM" id="SSF141571">
    <property type="entry name" value="Pentapeptide repeat-like"/>
    <property type="match status" value="3"/>
</dbReference>
<gene>
    <name evidence="1" type="ORF">J2S75_000771</name>
</gene>